<dbReference type="EMBL" id="JAHLQI010000014">
    <property type="protein sequence ID" value="MBU5491589.1"/>
    <property type="molecule type" value="Genomic_DNA"/>
</dbReference>
<comment type="caution">
    <text evidence="6">The sequence shown here is derived from an EMBL/GenBank/DDBJ whole genome shotgun (WGS) entry which is preliminary data.</text>
</comment>
<dbReference type="Proteomes" id="UP000783588">
    <property type="component" value="Unassembled WGS sequence"/>
</dbReference>
<keyword evidence="3 4" id="KW-0732">Signal</keyword>
<proteinExistence type="inferred from homology"/>
<evidence type="ECO:0000256" key="1">
    <source>
        <dbReference type="ARBA" id="ARBA00004196"/>
    </source>
</evidence>
<evidence type="ECO:0000259" key="5">
    <source>
        <dbReference type="Pfam" id="PF13407"/>
    </source>
</evidence>
<protein>
    <submittedName>
        <fullName evidence="6">Sugar ABC transporter substrate-binding protein</fullName>
    </submittedName>
</protein>
<evidence type="ECO:0000256" key="2">
    <source>
        <dbReference type="ARBA" id="ARBA00007639"/>
    </source>
</evidence>
<organism evidence="6 7">
    <name type="scientific">Butyricicoccus intestinisimiae</name>
    <dbReference type="NCBI Taxonomy" id="2841509"/>
    <lineage>
        <taxon>Bacteria</taxon>
        <taxon>Bacillati</taxon>
        <taxon>Bacillota</taxon>
        <taxon>Clostridia</taxon>
        <taxon>Eubacteriales</taxon>
        <taxon>Butyricicoccaceae</taxon>
        <taxon>Butyricicoccus</taxon>
    </lineage>
</organism>
<dbReference type="Pfam" id="PF13407">
    <property type="entry name" value="Peripla_BP_4"/>
    <property type="match status" value="1"/>
</dbReference>
<dbReference type="PANTHER" id="PTHR46847">
    <property type="entry name" value="D-ALLOSE-BINDING PERIPLASMIC PROTEIN-RELATED"/>
    <property type="match status" value="1"/>
</dbReference>
<reference evidence="6 7" key="1">
    <citation type="submission" date="2021-06" db="EMBL/GenBank/DDBJ databases">
        <authorList>
            <person name="Sun Q."/>
            <person name="Li D."/>
        </authorList>
    </citation>
    <scope>NUCLEOTIDE SEQUENCE [LARGE SCALE GENOMIC DNA]</scope>
    <source>
        <strain evidence="6 7">MSJd-7</strain>
    </source>
</reference>
<dbReference type="PROSITE" id="PS51257">
    <property type="entry name" value="PROKAR_LIPOPROTEIN"/>
    <property type="match status" value="1"/>
</dbReference>
<evidence type="ECO:0000313" key="7">
    <source>
        <dbReference type="Proteomes" id="UP000783588"/>
    </source>
</evidence>
<feature type="signal peptide" evidence="4">
    <location>
        <begin position="1"/>
        <end position="21"/>
    </location>
</feature>
<comment type="subcellular location">
    <subcellularLocation>
        <location evidence="1">Cell envelope</location>
    </subcellularLocation>
</comment>
<evidence type="ECO:0000256" key="3">
    <source>
        <dbReference type="ARBA" id="ARBA00022729"/>
    </source>
</evidence>
<comment type="similarity">
    <text evidence="2">Belongs to the bacterial solute-binding protein 2 family.</text>
</comment>
<sequence length="334" mass="34964">MKMKRLAAMLLAGAMVTGLCACGSSGGDKTAGSGSSGDELKVSVILKTEASEHWQLIKAGCEQYEKDNPGVKVDVKGPPSETSYDEQTNMIDTDINGGGYDAYIIAPLQSDSVAAQIAATDKPVIALDTNINSDKVVSFVGTGNEKAAKMGAEKAVEEAKAAGWDKVECIEIAGVQGDATNTARMTGYKEGIEEAGGTFLEKETQYADAVADKAVNSMEAIMQTHPEGVAIICANNDDMACAAAKAAKGNKAYEKTIFLGFDGSTSACQAVLDGSLTLTCAQQPYDMGYKACETAVKAAKGESVDNVDTGTEIIEKDNAQARIDKMNEYLAKIK</sequence>
<evidence type="ECO:0000313" key="6">
    <source>
        <dbReference type="EMBL" id="MBU5491589.1"/>
    </source>
</evidence>
<feature type="chain" id="PRO_5047133643" evidence="4">
    <location>
        <begin position="22"/>
        <end position="334"/>
    </location>
</feature>
<name>A0ABS6EXP1_9FIRM</name>
<evidence type="ECO:0000256" key="4">
    <source>
        <dbReference type="SAM" id="SignalP"/>
    </source>
</evidence>
<dbReference type="PANTHER" id="PTHR46847:SF1">
    <property type="entry name" value="D-ALLOSE-BINDING PERIPLASMIC PROTEIN-RELATED"/>
    <property type="match status" value="1"/>
</dbReference>
<dbReference type="RefSeq" id="WP_216471330.1">
    <property type="nucleotide sequence ID" value="NZ_JAHLQI010000014.1"/>
</dbReference>
<accession>A0ABS6EXP1</accession>
<gene>
    <name evidence="6" type="ORF">KQI75_13385</name>
</gene>
<keyword evidence="7" id="KW-1185">Reference proteome</keyword>
<feature type="domain" description="Periplasmic binding protein" evidence="5">
    <location>
        <begin position="43"/>
        <end position="302"/>
    </location>
</feature>
<dbReference type="CDD" id="cd01536">
    <property type="entry name" value="PBP1_ABC_sugar_binding-like"/>
    <property type="match status" value="1"/>
</dbReference>
<dbReference type="InterPro" id="IPR025997">
    <property type="entry name" value="SBP_2_dom"/>
</dbReference>